<dbReference type="EMBL" id="VUJU01011499">
    <property type="protein sequence ID" value="KAF0710864.1"/>
    <property type="molecule type" value="Genomic_DNA"/>
</dbReference>
<dbReference type="Proteomes" id="UP000478052">
    <property type="component" value="Unassembled WGS sequence"/>
</dbReference>
<dbReference type="AlphaFoldDB" id="A0A6G0VVW7"/>
<dbReference type="SUPFAM" id="SSF57667">
    <property type="entry name" value="beta-beta-alpha zinc fingers"/>
    <property type="match status" value="1"/>
</dbReference>
<evidence type="ECO:0000313" key="4">
    <source>
        <dbReference type="Proteomes" id="UP000478052"/>
    </source>
</evidence>
<dbReference type="InterPro" id="IPR052797">
    <property type="entry name" value="RegFact_GeneExpr_CellDeath"/>
</dbReference>
<dbReference type="OrthoDB" id="10031901at2759"/>
<keyword evidence="1" id="KW-0863">Zinc-finger</keyword>
<dbReference type="PROSITE" id="PS50157">
    <property type="entry name" value="ZINC_FINGER_C2H2_2"/>
    <property type="match status" value="2"/>
</dbReference>
<protein>
    <submittedName>
        <fullName evidence="3">MULE domain-containing protein</fullName>
    </submittedName>
</protein>
<feature type="domain" description="C2H2-type" evidence="2">
    <location>
        <begin position="46"/>
        <end position="74"/>
    </location>
</feature>
<proteinExistence type="predicted"/>
<evidence type="ECO:0000313" key="3">
    <source>
        <dbReference type="EMBL" id="KAF0710864.1"/>
    </source>
</evidence>
<dbReference type="InterPro" id="IPR036236">
    <property type="entry name" value="Znf_C2H2_sf"/>
</dbReference>
<evidence type="ECO:0000256" key="1">
    <source>
        <dbReference type="PROSITE-ProRule" id="PRU00042"/>
    </source>
</evidence>
<dbReference type="InterPro" id="IPR018289">
    <property type="entry name" value="MULE_transposase_dom"/>
</dbReference>
<dbReference type="Pfam" id="PF10551">
    <property type="entry name" value="MULE"/>
    <property type="match status" value="1"/>
</dbReference>
<dbReference type="GO" id="GO:0008270">
    <property type="term" value="F:zinc ion binding"/>
    <property type="evidence" value="ECO:0007669"/>
    <property type="project" value="UniProtKB-KW"/>
</dbReference>
<dbReference type="PANTHER" id="PTHR33936">
    <property type="entry name" value="PROTEIN CBG17840"/>
    <property type="match status" value="1"/>
</dbReference>
<gene>
    <name evidence="3" type="ORF">FWK35_00032861</name>
</gene>
<keyword evidence="1" id="KW-0862">Zinc</keyword>
<dbReference type="SMART" id="SM00355">
    <property type="entry name" value="ZnF_C2H2"/>
    <property type="match status" value="3"/>
</dbReference>
<name>A0A6G0VVW7_APHCR</name>
<keyword evidence="1" id="KW-0479">Metal-binding</keyword>
<keyword evidence="4" id="KW-1185">Reference proteome</keyword>
<reference evidence="3 4" key="1">
    <citation type="submission" date="2019-08" db="EMBL/GenBank/DDBJ databases">
        <title>Whole genome of Aphis craccivora.</title>
        <authorList>
            <person name="Voronova N.V."/>
            <person name="Shulinski R.S."/>
            <person name="Bandarenka Y.V."/>
            <person name="Zhorov D.G."/>
            <person name="Warner D."/>
        </authorList>
    </citation>
    <scope>NUCLEOTIDE SEQUENCE [LARGE SCALE GENOMIC DNA]</scope>
    <source>
        <strain evidence="3">180601</strain>
        <tissue evidence="3">Whole Body</tissue>
    </source>
</reference>
<dbReference type="InterPro" id="IPR013087">
    <property type="entry name" value="Znf_C2H2_type"/>
</dbReference>
<accession>A0A6G0VVW7</accession>
<dbReference type="Gene3D" id="3.30.160.60">
    <property type="entry name" value="Classic Zinc Finger"/>
    <property type="match status" value="2"/>
</dbReference>
<sequence>MYIAMSSRDCVLCNTTFSTVSNLNKHLKRKHTDLLPQVNRIQKNGYTCDKCNQKFNSKKNIIKHLKHEHSELKIKCSFENCDRSFKTLIGFSKHLKNDHYIDINTESQSFNTIEEFKKWKTNIEDTNICQYVQRTSTKTYHNVEYTYYICHRSYHPRLASKGQRNLKSSGSVKIGKVCPSYIKVHKKGEQFQIEFCSTHLFHDNEIGKQRLHAEDRCQLAGKLGMGVTVQRVLNDVRNSATITDFKRIHLLEKRDLHNIKRDFKIDNYSTKKHENDFISVYLWVEQIKEKSETNPVLFFKHQGEDSTTHLTRDDFCLILMTEYQAEMLKKFGCDKICIDGTHGLNSYNFQLYTLLVVDNYGNGFPVAFCFTNKSDTSTYKLFFECIQRAVGLIKANVFMSDDEPGFYNAWESIMGPVSKQLLCTWHVLRSWSKNLSKIHSHEKKTMVYKTLKSLMHETDKNKFYIELTKVIEDLKNDTDTADFGQYFANNYSSRVEKWAFFNRRHIGINTNMYLEALHKNIKYCYLEGKQCRRLDLAINAVMLLVRDKCFERIIKISKQKRSSKILQIIASHNKSAHIKSHMILKVNSYTWTVNSLTDPKTKYIIEKINLPCSDCVLRCEYCKICVHIFKCSCMDNIIYLNICKHIHAIAKVDVLNVQPSSNVITSNTDENDKLKREILNNTETNITELYKEINNKMEAMLGMYNRATLSIESQHDILKNCDKILTIISKETNKSTDNVTTKTTNVKHIEKQTRFYSNNRKKPNINIPLSSLEGNLIRDSLNNSSGEVLNVHSSNDHSYL</sequence>
<evidence type="ECO:0000259" key="2">
    <source>
        <dbReference type="PROSITE" id="PS50157"/>
    </source>
</evidence>
<feature type="domain" description="C2H2-type" evidence="2">
    <location>
        <begin position="8"/>
        <end position="36"/>
    </location>
</feature>
<comment type="caution">
    <text evidence="3">The sequence shown here is derived from an EMBL/GenBank/DDBJ whole genome shotgun (WGS) entry which is preliminary data.</text>
</comment>
<dbReference type="PANTHER" id="PTHR33936:SF25">
    <property type="entry name" value="C2H2-TYPE DOMAIN-CONTAINING PROTEIN"/>
    <property type="match status" value="1"/>
</dbReference>
<dbReference type="PROSITE" id="PS00028">
    <property type="entry name" value="ZINC_FINGER_C2H2_1"/>
    <property type="match status" value="3"/>
</dbReference>
<organism evidence="3 4">
    <name type="scientific">Aphis craccivora</name>
    <name type="common">Cowpea aphid</name>
    <dbReference type="NCBI Taxonomy" id="307492"/>
    <lineage>
        <taxon>Eukaryota</taxon>
        <taxon>Metazoa</taxon>
        <taxon>Ecdysozoa</taxon>
        <taxon>Arthropoda</taxon>
        <taxon>Hexapoda</taxon>
        <taxon>Insecta</taxon>
        <taxon>Pterygota</taxon>
        <taxon>Neoptera</taxon>
        <taxon>Paraneoptera</taxon>
        <taxon>Hemiptera</taxon>
        <taxon>Sternorrhyncha</taxon>
        <taxon>Aphidomorpha</taxon>
        <taxon>Aphidoidea</taxon>
        <taxon>Aphididae</taxon>
        <taxon>Aphidini</taxon>
        <taxon>Aphis</taxon>
        <taxon>Aphis</taxon>
    </lineage>
</organism>